<feature type="domain" description="Glycosyl hydrolase family 32 N-terminal" evidence="7">
    <location>
        <begin position="57"/>
        <end position="354"/>
    </location>
</feature>
<evidence type="ECO:0000256" key="5">
    <source>
        <dbReference type="RuleBase" id="RU362110"/>
    </source>
</evidence>
<dbReference type="Gene3D" id="2.60.120.560">
    <property type="entry name" value="Exo-inulinase, domain 1"/>
    <property type="match status" value="1"/>
</dbReference>
<dbReference type="AlphaFoldDB" id="A0A5P1E492"/>
<dbReference type="SUPFAM" id="SSF75005">
    <property type="entry name" value="Arabinanase/levansucrase/invertase"/>
    <property type="match status" value="1"/>
</dbReference>
<evidence type="ECO:0000259" key="8">
    <source>
        <dbReference type="Pfam" id="PF08244"/>
    </source>
</evidence>
<evidence type="ECO:0000256" key="6">
    <source>
        <dbReference type="SAM" id="SignalP"/>
    </source>
</evidence>
<evidence type="ECO:0000313" key="9">
    <source>
        <dbReference type="EMBL" id="ONK57454.1"/>
    </source>
</evidence>
<gene>
    <name evidence="9" type="ORF">A4U43_C09F680</name>
</gene>
<name>A0A5P1E492_ASPOF</name>
<feature type="chain" id="PRO_5024422838" description="Glycosyl hydrolase family 32 N-terminal domain-containing protein" evidence="6">
    <location>
        <begin position="25"/>
        <end position="521"/>
    </location>
</feature>
<evidence type="ECO:0008006" key="11">
    <source>
        <dbReference type="Google" id="ProtNLM"/>
    </source>
</evidence>
<evidence type="ECO:0000256" key="4">
    <source>
        <dbReference type="ARBA" id="ARBA00023295"/>
    </source>
</evidence>
<organism evidence="9 10">
    <name type="scientific">Asparagus officinalis</name>
    <name type="common">Garden asparagus</name>
    <dbReference type="NCBI Taxonomy" id="4686"/>
    <lineage>
        <taxon>Eukaryota</taxon>
        <taxon>Viridiplantae</taxon>
        <taxon>Streptophyta</taxon>
        <taxon>Embryophyta</taxon>
        <taxon>Tracheophyta</taxon>
        <taxon>Spermatophyta</taxon>
        <taxon>Magnoliopsida</taxon>
        <taxon>Liliopsida</taxon>
        <taxon>Asparagales</taxon>
        <taxon>Asparagaceae</taxon>
        <taxon>Asparagoideae</taxon>
        <taxon>Asparagus</taxon>
    </lineage>
</organism>
<dbReference type="SMART" id="SM00640">
    <property type="entry name" value="Glyco_32"/>
    <property type="match status" value="1"/>
</dbReference>
<protein>
    <recommendedName>
        <fullName evidence="11">Glycosyl hydrolase family 32 N-terminal domain-containing protein</fullName>
    </recommendedName>
</protein>
<dbReference type="InterPro" id="IPR050551">
    <property type="entry name" value="Fructan_Metab_Enzymes"/>
</dbReference>
<keyword evidence="10" id="KW-1185">Reference proteome</keyword>
<keyword evidence="4 5" id="KW-0326">Glycosidase</keyword>
<sequence length="521" mass="58978">MASSLVPGLVWILVSFFFLPSAVDRRSCVEAARRSLLNSERADTNSIVSAQYRTAYHFQPLRNWINDPNGPVYYNGIYHLFYQYNPYAAIWGNITWGHSVSTDLVHWTGLEPALSPTDPFDVNGCWSGSATIPGGDAEKRQVQNFAYPKNLSDPLLREWIKPGYNPVMEPVDGLDPNQFRDPTTGWLGHDGLWRVAVGAEVGLKGQALLYRSKDFVRWARTDNPLFAANGSGTWECPDFYYLKGEGEKYVLKMSLGEADQSDHYMLGAYDEERDTFVPDDTEDDDYRMWRRYDYGKFYASKTFFDDKKQRRILWGWLNESDSAADDVAKGWSGIQTVPRVVTLDTNMKQLVQWPVQELESLRGKQTDLRGVELKTGDLVEVKGLKASEVDVEAEFELPNLKTAEPFDANWILDPAMLCRDKGSSVQGKIGPFGLFVLASSDLKEYTAISFRIFDSGEGYKTELSTTHERGAVFVLAWYEVRTGGVVGHDRKSGLGRKSEMISRGSKQVRISQYKQRACPRE</sequence>
<evidence type="ECO:0000256" key="2">
    <source>
        <dbReference type="ARBA" id="ARBA00022801"/>
    </source>
</evidence>
<reference evidence="10" key="1">
    <citation type="journal article" date="2017" name="Nat. Commun.">
        <title>The asparagus genome sheds light on the origin and evolution of a young Y chromosome.</title>
        <authorList>
            <person name="Harkess A."/>
            <person name="Zhou J."/>
            <person name="Xu C."/>
            <person name="Bowers J.E."/>
            <person name="Van der Hulst R."/>
            <person name="Ayyampalayam S."/>
            <person name="Mercati F."/>
            <person name="Riccardi P."/>
            <person name="McKain M.R."/>
            <person name="Kakrana A."/>
            <person name="Tang H."/>
            <person name="Ray J."/>
            <person name="Groenendijk J."/>
            <person name="Arikit S."/>
            <person name="Mathioni S.M."/>
            <person name="Nakano M."/>
            <person name="Shan H."/>
            <person name="Telgmann-Rauber A."/>
            <person name="Kanno A."/>
            <person name="Yue Z."/>
            <person name="Chen H."/>
            <person name="Li W."/>
            <person name="Chen Y."/>
            <person name="Xu X."/>
            <person name="Zhang Y."/>
            <person name="Luo S."/>
            <person name="Chen H."/>
            <person name="Gao J."/>
            <person name="Mao Z."/>
            <person name="Pires J.C."/>
            <person name="Luo M."/>
            <person name="Kudrna D."/>
            <person name="Wing R.A."/>
            <person name="Meyers B.C."/>
            <person name="Yi K."/>
            <person name="Kong H."/>
            <person name="Lavrijsen P."/>
            <person name="Sunseri F."/>
            <person name="Falavigna A."/>
            <person name="Ye Y."/>
            <person name="Leebens-Mack J.H."/>
            <person name="Chen G."/>
        </authorList>
    </citation>
    <scope>NUCLEOTIDE SEQUENCE [LARGE SCALE GENOMIC DNA]</scope>
    <source>
        <strain evidence="10">cv. DH0086</strain>
    </source>
</reference>
<dbReference type="InterPro" id="IPR013320">
    <property type="entry name" value="ConA-like_dom_sf"/>
</dbReference>
<dbReference type="Pfam" id="PF00251">
    <property type="entry name" value="Glyco_hydro_32N"/>
    <property type="match status" value="1"/>
</dbReference>
<feature type="signal peptide" evidence="6">
    <location>
        <begin position="1"/>
        <end position="24"/>
    </location>
</feature>
<comment type="similarity">
    <text evidence="1 5">Belongs to the glycosyl hydrolase 32 family.</text>
</comment>
<feature type="domain" description="Glycosyl hydrolase family 32 C-terminal" evidence="8">
    <location>
        <begin position="357"/>
        <end position="451"/>
    </location>
</feature>
<dbReference type="CDD" id="cd18624">
    <property type="entry name" value="GH32_Fruct1-like"/>
    <property type="match status" value="1"/>
</dbReference>
<dbReference type="InterPro" id="IPR023296">
    <property type="entry name" value="Glyco_hydro_beta-prop_sf"/>
</dbReference>
<accession>A0A5P1E492</accession>
<dbReference type="EMBL" id="CM007389">
    <property type="protein sequence ID" value="ONK57454.1"/>
    <property type="molecule type" value="Genomic_DNA"/>
</dbReference>
<dbReference type="GO" id="GO:0004553">
    <property type="term" value="F:hydrolase activity, hydrolyzing O-glycosyl compounds"/>
    <property type="evidence" value="ECO:0007669"/>
    <property type="project" value="InterPro"/>
</dbReference>
<keyword evidence="2 5" id="KW-0378">Hydrolase</keyword>
<proteinExistence type="inferred from homology"/>
<dbReference type="InterPro" id="IPR013189">
    <property type="entry name" value="Glyco_hydro_32_C"/>
</dbReference>
<dbReference type="SUPFAM" id="SSF49899">
    <property type="entry name" value="Concanavalin A-like lectins/glucanases"/>
    <property type="match status" value="1"/>
</dbReference>
<dbReference type="InterPro" id="IPR001362">
    <property type="entry name" value="Glyco_hydro_32"/>
</dbReference>
<evidence type="ECO:0000259" key="7">
    <source>
        <dbReference type="Pfam" id="PF00251"/>
    </source>
</evidence>
<dbReference type="PROSITE" id="PS00609">
    <property type="entry name" value="GLYCOSYL_HYDROL_F32"/>
    <property type="match status" value="1"/>
</dbReference>
<keyword evidence="3" id="KW-0325">Glycoprotein</keyword>
<keyword evidence="6" id="KW-0732">Signal</keyword>
<dbReference type="InterPro" id="IPR013148">
    <property type="entry name" value="Glyco_hydro_32_N"/>
</dbReference>
<dbReference type="Gene3D" id="2.115.10.20">
    <property type="entry name" value="Glycosyl hydrolase domain, family 43"/>
    <property type="match status" value="1"/>
</dbReference>
<evidence type="ECO:0000256" key="1">
    <source>
        <dbReference type="ARBA" id="ARBA00009902"/>
    </source>
</evidence>
<dbReference type="Proteomes" id="UP000243459">
    <property type="component" value="Chromosome 9"/>
</dbReference>
<dbReference type="PANTHER" id="PTHR31953">
    <property type="entry name" value="BETA-FRUCTOFURANOSIDASE, INSOLUBLE ISOENZYME CWINV1-RELATED"/>
    <property type="match status" value="1"/>
</dbReference>
<dbReference type="InterPro" id="IPR018053">
    <property type="entry name" value="Glyco_hydro_32_AS"/>
</dbReference>
<dbReference type="Gramene" id="ONK57454">
    <property type="protein sequence ID" value="ONK57454"/>
    <property type="gene ID" value="A4U43_C09F680"/>
</dbReference>
<dbReference type="OMA" id="WINDWRY"/>
<evidence type="ECO:0000256" key="3">
    <source>
        <dbReference type="ARBA" id="ARBA00023180"/>
    </source>
</evidence>
<evidence type="ECO:0000313" key="10">
    <source>
        <dbReference type="Proteomes" id="UP000243459"/>
    </source>
</evidence>
<dbReference type="Pfam" id="PF08244">
    <property type="entry name" value="Glyco_hydro_32C"/>
    <property type="match status" value="1"/>
</dbReference>
<dbReference type="GO" id="GO:0005975">
    <property type="term" value="P:carbohydrate metabolic process"/>
    <property type="evidence" value="ECO:0007669"/>
    <property type="project" value="InterPro"/>
</dbReference>